<dbReference type="InterPro" id="IPR036188">
    <property type="entry name" value="FAD/NAD-bd_sf"/>
</dbReference>
<feature type="region of interest" description="Disordered" evidence="6">
    <location>
        <begin position="438"/>
        <end position="463"/>
    </location>
</feature>
<keyword evidence="2" id="KW-0479">Metal-binding</keyword>
<proteinExistence type="predicted"/>
<dbReference type="PRINTS" id="PR00419">
    <property type="entry name" value="ADXRDTASE"/>
</dbReference>
<name>A0ABV2U9J2_9ACTN</name>
<dbReference type="SUPFAM" id="SSF51905">
    <property type="entry name" value="FAD/NAD(P)-binding domain"/>
    <property type="match status" value="1"/>
</dbReference>
<evidence type="ECO:0000256" key="3">
    <source>
        <dbReference type="ARBA" id="ARBA00023002"/>
    </source>
</evidence>
<dbReference type="Gene3D" id="3.50.50.60">
    <property type="entry name" value="FAD/NAD(P)-binding domain"/>
    <property type="match status" value="1"/>
</dbReference>
<sequence>MSTTAAPSGALVHGQSVTLDAVEAPVVRRSDVVVVGGGPAGVSAAVSAARSGASVTLLERYSALGGLASGGMVLVLDDMINGNEITVTGIVDEYVERMAKLGLAVYPPAEERVSSQEMWNKWGRWGAFDFHSHTSPKPICYAVAFDPDGWKRVSNDLVRESGVDLRLHSWFSRPIVQDGAVKGVVCETKSGPQAVMGDVVVDTTGDIDVASRAGATYDKDNYLVTLVFRLGGVDTAAAERFEQENPREARAINRKIKRLLGGAWELWWLKTPVPGVVWCNAPHMTGFDGTDPESLTEAEFEARNRIGNVLDHIRSDLPGFESAYLLDVAEQMGVRQTRLLQGEYVVTKDDVTSRRHFADSVSRGRDYYTPYRSLLPRGVDQLLVAGRHYSATPEAQRISREIPPCMAMGQAAGIAAATAVEQGVRVRDVDPAVIQSRMRDQGADPGDIPAENATVDATMEARA</sequence>
<evidence type="ECO:0000256" key="6">
    <source>
        <dbReference type="SAM" id="MobiDB-lite"/>
    </source>
</evidence>
<keyword evidence="1" id="KW-0004">4Fe-4S</keyword>
<dbReference type="Proteomes" id="UP001550044">
    <property type="component" value="Unassembled WGS sequence"/>
</dbReference>
<evidence type="ECO:0000313" key="8">
    <source>
        <dbReference type="Proteomes" id="UP001550044"/>
    </source>
</evidence>
<dbReference type="Pfam" id="PF12831">
    <property type="entry name" value="FAD_oxidored"/>
    <property type="match status" value="2"/>
</dbReference>
<keyword evidence="4" id="KW-0408">Iron</keyword>
<reference evidence="7 8" key="1">
    <citation type="submission" date="2024-06" db="EMBL/GenBank/DDBJ databases">
        <title>The Natural Products Discovery Center: Release of the First 8490 Sequenced Strains for Exploring Actinobacteria Biosynthetic Diversity.</title>
        <authorList>
            <person name="Kalkreuter E."/>
            <person name="Kautsar S.A."/>
            <person name="Yang D."/>
            <person name="Bader C.D."/>
            <person name="Teijaro C.N."/>
            <person name="Fluegel L."/>
            <person name="Davis C.M."/>
            <person name="Simpson J.R."/>
            <person name="Lauterbach L."/>
            <person name="Steele A.D."/>
            <person name="Gui C."/>
            <person name="Meng S."/>
            <person name="Li G."/>
            <person name="Viehrig K."/>
            <person name="Ye F."/>
            <person name="Su P."/>
            <person name="Kiefer A.F."/>
            <person name="Nichols A."/>
            <person name="Cepeda A.J."/>
            <person name="Yan W."/>
            <person name="Fan B."/>
            <person name="Jiang Y."/>
            <person name="Adhikari A."/>
            <person name="Zheng C.-J."/>
            <person name="Schuster L."/>
            <person name="Cowan T.M."/>
            <person name="Smanski M.J."/>
            <person name="Chevrette M.G."/>
            <person name="De Carvalho L.P.S."/>
            <person name="Shen B."/>
        </authorList>
    </citation>
    <scope>NUCLEOTIDE SEQUENCE [LARGE SCALE GENOMIC DNA]</scope>
    <source>
        <strain evidence="7 8">NPDC005137</strain>
    </source>
</reference>
<organism evidence="7 8">
    <name type="scientific">Streptomyces sp. 900116325</name>
    <dbReference type="NCBI Taxonomy" id="3154295"/>
    <lineage>
        <taxon>Bacteria</taxon>
        <taxon>Bacillati</taxon>
        <taxon>Actinomycetota</taxon>
        <taxon>Actinomycetes</taxon>
        <taxon>Kitasatosporales</taxon>
        <taxon>Streptomycetaceae</taxon>
        <taxon>Streptomyces</taxon>
    </lineage>
</organism>
<evidence type="ECO:0000256" key="4">
    <source>
        <dbReference type="ARBA" id="ARBA00023004"/>
    </source>
</evidence>
<keyword evidence="3" id="KW-0560">Oxidoreductase</keyword>
<keyword evidence="5" id="KW-0411">Iron-sulfur</keyword>
<evidence type="ECO:0000256" key="5">
    <source>
        <dbReference type="ARBA" id="ARBA00023014"/>
    </source>
</evidence>
<evidence type="ECO:0000256" key="1">
    <source>
        <dbReference type="ARBA" id="ARBA00022485"/>
    </source>
</evidence>
<accession>A0ABV2U9J2</accession>
<keyword evidence="8" id="KW-1185">Reference proteome</keyword>
<evidence type="ECO:0000313" key="7">
    <source>
        <dbReference type="EMBL" id="MET8434516.1"/>
    </source>
</evidence>
<gene>
    <name evidence="7" type="ORF">ABZV61_17275</name>
</gene>
<evidence type="ECO:0000256" key="2">
    <source>
        <dbReference type="ARBA" id="ARBA00022723"/>
    </source>
</evidence>
<dbReference type="RefSeq" id="WP_356710085.1">
    <property type="nucleotide sequence ID" value="NZ_JBEXIP010000012.1"/>
</dbReference>
<comment type="caution">
    <text evidence="7">The sequence shown here is derived from an EMBL/GenBank/DDBJ whole genome shotgun (WGS) entry which is preliminary data.</text>
</comment>
<dbReference type="PANTHER" id="PTHR43498">
    <property type="entry name" value="FERREDOXIN:COB-COM HETERODISULFIDE REDUCTASE SUBUNIT A"/>
    <property type="match status" value="1"/>
</dbReference>
<dbReference type="EMBL" id="JBEXIP010000012">
    <property type="protein sequence ID" value="MET8434516.1"/>
    <property type="molecule type" value="Genomic_DNA"/>
</dbReference>
<dbReference type="PANTHER" id="PTHR43498:SF1">
    <property type="entry name" value="COB--COM HETERODISULFIDE REDUCTASE IRON-SULFUR SUBUNIT A"/>
    <property type="match status" value="1"/>
</dbReference>
<protein>
    <submittedName>
        <fullName evidence="7">FAD-dependent oxidoreductase</fullName>
    </submittedName>
</protein>
<dbReference type="InterPro" id="IPR039650">
    <property type="entry name" value="HdrA-like"/>
</dbReference>